<evidence type="ECO:0000256" key="2">
    <source>
        <dbReference type="SAM" id="MobiDB-lite"/>
    </source>
</evidence>
<dbReference type="GO" id="GO:0017148">
    <property type="term" value="P:negative regulation of translation"/>
    <property type="evidence" value="ECO:0007669"/>
    <property type="project" value="TreeGrafter"/>
</dbReference>
<dbReference type="InterPro" id="IPR043519">
    <property type="entry name" value="NT_sf"/>
</dbReference>
<organism evidence="3 4">
    <name type="scientific">Coemansia interrupta</name>
    <dbReference type="NCBI Taxonomy" id="1126814"/>
    <lineage>
        <taxon>Eukaryota</taxon>
        <taxon>Fungi</taxon>
        <taxon>Fungi incertae sedis</taxon>
        <taxon>Zoopagomycota</taxon>
        <taxon>Kickxellomycotina</taxon>
        <taxon>Kickxellomycetes</taxon>
        <taxon>Kickxellales</taxon>
        <taxon>Kickxellaceae</taxon>
        <taxon>Coemansia</taxon>
    </lineage>
</organism>
<comment type="similarity">
    <text evidence="1">Belongs to the Iojap/RsfS family.</text>
</comment>
<dbReference type="OrthoDB" id="21330at2759"/>
<gene>
    <name evidence="3" type="ORF">GGI15_003278</name>
</gene>
<keyword evidence="4" id="KW-1185">Reference proteome</keyword>
<dbReference type="PANTHER" id="PTHR21043:SF0">
    <property type="entry name" value="MITOCHONDRIAL ASSEMBLY OF RIBOSOMAL LARGE SUBUNIT PROTEIN 1"/>
    <property type="match status" value="1"/>
</dbReference>
<dbReference type="Pfam" id="PF02410">
    <property type="entry name" value="RsfS"/>
    <property type="match status" value="1"/>
</dbReference>
<proteinExistence type="inferred from homology"/>
<dbReference type="SUPFAM" id="SSF81301">
    <property type="entry name" value="Nucleotidyltransferase"/>
    <property type="match status" value="1"/>
</dbReference>
<dbReference type="HAMAP" id="MF_01477">
    <property type="entry name" value="Iojap_RsfS"/>
    <property type="match status" value="1"/>
</dbReference>
<dbReference type="EMBL" id="JANBUM010000217">
    <property type="protein sequence ID" value="KAJ2781220.1"/>
    <property type="molecule type" value="Genomic_DNA"/>
</dbReference>
<dbReference type="PANTHER" id="PTHR21043">
    <property type="entry name" value="IOJAP SUPERFAMILY ORTHOLOG"/>
    <property type="match status" value="1"/>
</dbReference>
<dbReference type="NCBIfam" id="TIGR00090">
    <property type="entry name" value="rsfS_iojap_ybeB"/>
    <property type="match status" value="1"/>
</dbReference>
<dbReference type="GO" id="GO:0043023">
    <property type="term" value="F:ribosomal large subunit binding"/>
    <property type="evidence" value="ECO:0007669"/>
    <property type="project" value="TreeGrafter"/>
</dbReference>
<dbReference type="InterPro" id="IPR004394">
    <property type="entry name" value="Iojap/RsfS/C7orf30"/>
</dbReference>
<dbReference type="GO" id="GO:0090071">
    <property type="term" value="P:negative regulation of ribosome biogenesis"/>
    <property type="evidence" value="ECO:0007669"/>
    <property type="project" value="TreeGrafter"/>
</dbReference>
<feature type="compositionally biased region" description="Basic and acidic residues" evidence="2">
    <location>
        <begin position="48"/>
        <end position="69"/>
    </location>
</feature>
<dbReference type="Gene3D" id="3.30.460.10">
    <property type="entry name" value="Beta Polymerase, domain 2"/>
    <property type="match status" value="1"/>
</dbReference>
<feature type="region of interest" description="Disordered" evidence="2">
    <location>
        <begin position="262"/>
        <end position="285"/>
    </location>
</feature>
<evidence type="ECO:0008006" key="5">
    <source>
        <dbReference type="Google" id="ProtNLM"/>
    </source>
</evidence>
<dbReference type="AlphaFoldDB" id="A0A9W8LHZ1"/>
<feature type="region of interest" description="Disordered" evidence="2">
    <location>
        <begin position="48"/>
        <end position="76"/>
    </location>
</feature>
<accession>A0A9W8LHZ1</accession>
<name>A0A9W8LHZ1_9FUNG</name>
<evidence type="ECO:0000256" key="1">
    <source>
        <dbReference type="ARBA" id="ARBA00010574"/>
    </source>
</evidence>
<evidence type="ECO:0000313" key="4">
    <source>
        <dbReference type="Proteomes" id="UP001140172"/>
    </source>
</evidence>
<dbReference type="Proteomes" id="UP001140172">
    <property type="component" value="Unassembled WGS sequence"/>
</dbReference>
<sequence length="285" mass="32077">MTASGRISLPHVDRYTCNLPGCKFNDLRRFGTATAWVRAERRIDREVERQQAEDDVREEVAENQRHEIDEGNEEQLAPEVERLDPQSIPGLYPEFEAMEGEEDAEVEEVEGDDSWYVDTSFGTAEEQGDQPLWQRRAAANLGRPVVNVSDFAAGSLFDMCRAVLEMETDITVLDVADRCEWTAKMVIAEAKSARHMRAIAEGLLKAIKERNRAKGSPTGINVDGRESDDWMVVDLGSFIIHIMTPEARKAYDLEKLWSAQQSPVESSDAAETDTEIDAQVTKQQE</sequence>
<protein>
    <recommendedName>
        <fullName evidence="5">Ribosomal silencing factor RsfS</fullName>
    </recommendedName>
</protein>
<reference evidence="3" key="1">
    <citation type="submission" date="2022-07" db="EMBL/GenBank/DDBJ databases">
        <title>Phylogenomic reconstructions and comparative analyses of Kickxellomycotina fungi.</title>
        <authorList>
            <person name="Reynolds N.K."/>
            <person name="Stajich J.E."/>
            <person name="Barry K."/>
            <person name="Grigoriev I.V."/>
            <person name="Crous P."/>
            <person name="Smith M.E."/>
        </authorList>
    </citation>
    <scope>NUCLEOTIDE SEQUENCE</scope>
    <source>
        <strain evidence="3">BCRC 34489</strain>
    </source>
</reference>
<evidence type="ECO:0000313" key="3">
    <source>
        <dbReference type="EMBL" id="KAJ2781220.1"/>
    </source>
</evidence>
<comment type="caution">
    <text evidence="3">The sequence shown here is derived from an EMBL/GenBank/DDBJ whole genome shotgun (WGS) entry which is preliminary data.</text>
</comment>